<evidence type="ECO:0000313" key="3">
    <source>
        <dbReference type="Proteomes" id="UP000515125"/>
    </source>
</evidence>
<keyword evidence="2" id="KW-0732">Signal</keyword>
<evidence type="ECO:0000256" key="1">
    <source>
        <dbReference type="SAM" id="MobiDB-lite"/>
    </source>
</evidence>
<feature type="region of interest" description="Disordered" evidence="1">
    <location>
        <begin position="540"/>
        <end position="643"/>
    </location>
</feature>
<proteinExistence type="predicted"/>
<gene>
    <name evidence="4" type="primary">LOC34619460</name>
</gene>
<sequence length="860" mass="89097">MALSLVLSLPCVLALLYPQGVHAELSEKAFGPLSQSSLTAQKDFPSTEASPPASFGKEHPLESTQAVPRHLGVQAPALRAQHIYRLPLSSAITYYSDQTQADSAAYPPAVFLGNDLEVYTALPAAAAATTAVAAVTTATEKLLEMPSVTPFLRIWQPSATTYIAGALPPTPFLSNMGSLASSSVPQLFSNNLIPDLNDLQRLLERGNATIITPAVLSAQDIMQALHAAVEATYITSEQANRMANELIYYRMTHPNDSWVEALDAFERTQPENPPRAAGLFGSAGASLRPHPRRLADADPPLRDLQKPLSSLRDRAKLRMALRRGSADSRRSHQSGMGSVSGGVSAASIVETDNAERPSSGVARLISVGSEMQQLLAGLVSAPSCLIQGVKVSGLPSAMDRRSTVSACQAACRASQQLAAAAAAAAAGGDDGAVEKMRVVPQPCRYISYNASTGLCYRFSALQATEKAAGFLSTVSNCPIPPSTDAAASVGGNAPESPAADILTSSQDLAEAALGVLVSPSAAAETQLLLYEAARQSQPPTKLEEAFARGRQGAVGQAFEAPPSPSGRQPFSQDDSDESSSKASAAPSPSPPQLSRLYASPSFPPNFSPMPREVSPQYPLSSSQLSTEGTASAFHQTSSPQTAQDPLSLELLPSASGALPQQTQTPARLSGGPSSNPEGTAAAVNATAHGMWLPSSPLEATLSALNLFPLLPGSLPEVSPLLPSASTPPNVPAGILEADSSRPWKPGKRSTETAQTDASASTEVTGAAATLMLTAESPASLLDPRAVVAEALRRETIEAVQAARAGDAAAASPRQSAANWASAEAVRTPRGPPPAAALPAGSANFYGRSSSIQLPSRAAFQ</sequence>
<feature type="signal peptide" evidence="2">
    <location>
        <begin position="1"/>
        <end position="23"/>
    </location>
</feature>
<feature type="compositionally biased region" description="Low complexity" evidence="1">
    <location>
        <begin position="276"/>
        <end position="287"/>
    </location>
</feature>
<feature type="compositionally biased region" description="Basic and acidic residues" evidence="1">
    <location>
        <begin position="293"/>
        <end position="305"/>
    </location>
</feature>
<feature type="compositionally biased region" description="Low complexity" evidence="1">
    <location>
        <begin position="608"/>
        <end position="625"/>
    </location>
</feature>
<feature type="compositionally biased region" description="Low complexity" evidence="1">
    <location>
        <begin position="805"/>
        <end position="820"/>
    </location>
</feature>
<name>A0A6P6S2Z8_9EIME</name>
<feature type="chain" id="PRO_5027952100" evidence="2">
    <location>
        <begin position="24"/>
        <end position="860"/>
    </location>
</feature>
<dbReference type="AlphaFoldDB" id="A0A6P6S2Z8"/>
<dbReference type="GeneID" id="34619460"/>
<feature type="compositionally biased region" description="Polar residues" evidence="1">
    <location>
        <begin position="751"/>
        <end position="761"/>
    </location>
</feature>
<accession>A0A6P6S2Z8</accession>
<reference evidence="4" key="1">
    <citation type="submission" date="2025-08" db="UniProtKB">
        <authorList>
            <consortium name="RefSeq"/>
        </authorList>
    </citation>
    <scope>IDENTIFICATION</scope>
</reference>
<dbReference type="Proteomes" id="UP000515125">
    <property type="component" value="Unplaced"/>
</dbReference>
<dbReference type="RefSeq" id="XP_026194516.1">
    <property type="nucleotide sequence ID" value="XM_026338731.1"/>
</dbReference>
<evidence type="ECO:0000256" key="2">
    <source>
        <dbReference type="SAM" id="SignalP"/>
    </source>
</evidence>
<feature type="region of interest" description="Disordered" evidence="1">
    <location>
        <begin position="41"/>
        <end position="61"/>
    </location>
</feature>
<dbReference type="OrthoDB" id="332267at2759"/>
<feature type="region of interest" description="Disordered" evidence="1">
    <location>
        <begin position="733"/>
        <end position="761"/>
    </location>
</feature>
<feature type="region of interest" description="Disordered" evidence="1">
    <location>
        <begin position="805"/>
        <end position="860"/>
    </location>
</feature>
<feature type="compositionally biased region" description="Low complexity" evidence="1">
    <location>
        <begin position="334"/>
        <end position="343"/>
    </location>
</feature>
<keyword evidence="3" id="KW-1185">Reference proteome</keyword>
<protein>
    <submittedName>
        <fullName evidence="4">Uncharacterized protein LOC34619460</fullName>
    </submittedName>
</protein>
<feature type="region of interest" description="Disordered" evidence="1">
    <location>
        <begin position="657"/>
        <end position="680"/>
    </location>
</feature>
<feature type="compositionally biased region" description="Polar residues" evidence="1">
    <location>
        <begin position="626"/>
        <end position="643"/>
    </location>
</feature>
<evidence type="ECO:0000313" key="4">
    <source>
        <dbReference type="RefSeq" id="XP_026194516.1"/>
    </source>
</evidence>
<organism evidence="3 4">
    <name type="scientific">Cyclospora cayetanensis</name>
    <dbReference type="NCBI Taxonomy" id="88456"/>
    <lineage>
        <taxon>Eukaryota</taxon>
        <taxon>Sar</taxon>
        <taxon>Alveolata</taxon>
        <taxon>Apicomplexa</taxon>
        <taxon>Conoidasida</taxon>
        <taxon>Coccidia</taxon>
        <taxon>Eucoccidiorida</taxon>
        <taxon>Eimeriorina</taxon>
        <taxon>Eimeriidae</taxon>
        <taxon>Cyclospora</taxon>
    </lineage>
</organism>
<feature type="compositionally biased region" description="Polar residues" evidence="1">
    <location>
        <begin position="658"/>
        <end position="677"/>
    </location>
</feature>
<feature type="region of interest" description="Disordered" evidence="1">
    <location>
        <begin position="321"/>
        <end position="343"/>
    </location>
</feature>
<feature type="region of interest" description="Disordered" evidence="1">
    <location>
        <begin position="269"/>
        <end position="305"/>
    </location>
</feature>